<feature type="active site" description="Charge relay system" evidence="13 14">
    <location>
        <position position="239"/>
    </location>
</feature>
<dbReference type="InterPro" id="IPR023828">
    <property type="entry name" value="Peptidase_S8_Ser-AS"/>
</dbReference>
<evidence type="ECO:0000256" key="14">
    <source>
        <dbReference type="PROSITE-ProRule" id="PRU01240"/>
    </source>
</evidence>
<reference evidence="19" key="1">
    <citation type="submission" date="2020-11" db="EMBL/GenBank/DDBJ databases">
        <authorList>
            <consortium name="DOE Joint Genome Institute"/>
            <person name="Ahrendt S."/>
            <person name="Riley R."/>
            <person name="Andreopoulos W."/>
            <person name="Labutti K."/>
            <person name="Pangilinan J."/>
            <person name="Ruiz-Duenas F.J."/>
            <person name="Barrasa J.M."/>
            <person name="Sanchez-Garcia M."/>
            <person name="Camarero S."/>
            <person name="Miyauchi S."/>
            <person name="Serrano A."/>
            <person name="Linde D."/>
            <person name="Babiker R."/>
            <person name="Drula E."/>
            <person name="Ayuso-Fernandez I."/>
            <person name="Pacheco R."/>
            <person name="Padilla G."/>
            <person name="Ferreira P."/>
            <person name="Barriuso J."/>
            <person name="Kellner H."/>
            <person name="Castanera R."/>
            <person name="Alfaro M."/>
            <person name="Ramirez L."/>
            <person name="Pisabarro A.G."/>
            <person name="Kuo A."/>
            <person name="Tritt A."/>
            <person name="Lipzen A."/>
            <person name="He G."/>
            <person name="Yan M."/>
            <person name="Ng V."/>
            <person name="Cullen D."/>
            <person name="Martin F."/>
            <person name="Rosso M.-N."/>
            <person name="Henrissat B."/>
            <person name="Hibbett D."/>
            <person name="Martinez A.T."/>
            <person name="Grigoriev I.V."/>
        </authorList>
    </citation>
    <scope>NUCLEOTIDE SEQUENCE</scope>
    <source>
        <strain evidence="19">CBS 506.95</strain>
    </source>
</reference>
<organism evidence="19 20">
    <name type="scientific">Crepidotus variabilis</name>
    <dbReference type="NCBI Taxonomy" id="179855"/>
    <lineage>
        <taxon>Eukaryota</taxon>
        <taxon>Fungi</taxon>
        <taxon>Dikarya</taxon>
        <taxon>Basidiomycota</taxon>
        <taxon>Agaricomycotina</taxon>
        <taxon>Agaricomycetes</taxon>
        <taxon>Agaricomycetidae</taxon>
        <taxon>Agaricales</taxon>
        <taxon>Agaricineae</taxon>
        <taxon>Crepidotaceae</taxon>
        <taxon>Crepidotus</taxon>
    </lineage>
</organism>
<feature type="transmembrane region" description="Helical" evidence="16">
    <location>
        <begin position="737"/>
        <end position="757"/>
    </location>
</feature>
<comment type="caution">
    <text evidence="19">The sequence shown here is derived from an EMBL/GenBank/DDBJ whole genome shotgun (WGS) entry which is preliminary data.</text>
</comment>
<dbReference type="PANTHER" id="PTHR42884:SF14">
    <property type="entry name" value="NEUROENDOCRINE CONVERTASE 1"/>
    <property type="match status" value="1"/>
</dbReference>
<dbReference type="GO" id="GO:0016485">
    <property type="term" value="P:protein processing"/>
    <property type="evidence" value="ECO:0007669"/>
    <property type="project" value="TreeGrafter"/>
</dbReference>
<feature type="region of interest" description="Disordered" evidence="15">
    <location>
        <begin position="662"/>
        <end position="685"/>
    </location>
</feature>
<accession>A0A9P6JWP2</accession>
<dbReference type="InterPro" id="IPR022398">
    <property type="entry name" value="Peptidase_S8_His-AS"/>
</dbReference>
<dbReference type="InterPro" id="IPR036852">
    <property type="entry name" value="Peptidase_S8/S53_dom_sf"/>
</dbReference>
<evidence type="ECO:0000313" key="19">
    <source>
        <dbReference type="EMBL" id="KAF9535248.1"/>
    </source>
</evidence>
<dbReference type="OrthoDB" id="300641at2759"/>
<gene>
    <name evidence="19" type="ORF">CPB83DRAFT_779039</name>
</gene>
<dbReference type="Gene3D" id="2.60.120.260">
    <property type="entry name" value="Galactose-binding domain-like"/>
    <property type="match status" value="1"/>
</dbReference>
<dbReference type="GO" id="GO:0007323">
    <property type="term" value="P:peptide pheromone maturation"/>
    <property type="evidence" value="ECO:0007669"/>
    <property type="project" value="UniProtKB-ARBA"/>
</dbReference>
<dbReference type="EMBL" id="MU157824">
    <property type="protein sequence ID" value="KAF9535248.1"/>
    <property type="molecule type" value="Genomic_DNA"/>
</dbReference>
<dbReference type="Pfam" id="PF00082">
    <property type="entry name" value="Peptidase_S8"/>
    <property type="match status" value="1"/>
</dbReference>
<evidence type="ECO:0000256" key="17">
    <source>
        <dbReference type="SAM" id="SignalP"/>
    </source>
</evidence>
<dbReference type="GO" id="GO:0005802">
    <property type="term" value="C:trans-Golgi network"/>
    <property type="evidence" value="ECO:0007669"/>
    <property type="project" value="TreeGrafter"/>
</dbReference>
<dbReference type="SUPFAM" id="SSF49785">
    <property type="entry name" value="Galactose-binding domain-like"/>
    <property type="match status" value="1"/>
</dbReference>
<keyword evidence="3 14" id="KW-0645">Protease</keyword>
<keyword evidence="20" id="KW-1185">Reference proteome</keyword>
<evidence type="ECO:0000256" key="11">
    <source>
        <dbReference type="ARBA" id="ARBA00023145"/>
    </source>
</evidence>
<dbReference type="InterPro" id="IPR002884">
    <property type="entry name" value="P_dom"/>
</dbReference>
<sequence>MVLRWTLLFSLLLSGFALPEKRTYSTHNYYVIRHDPTAPSGAPLSEVIETLGVEFVEQAGELRDHWLVKQRRSVDSLVSRESVDPVLSAFEALKSRAASPLFGRSEDVNLARRVASSVDYLSLQTLRQRVKRAPPPVLPPSVEAPTHSHSKIVADQFQIRDPEFSKQWHIVNDEFPEHMMNVSGVWEMGLTGKGIISSFIDDGLEYESDDLAANFDADDSYDYNDHVALPTPKNYDDHHGTRCAGQVAAIKNNVCGVGLAYDSRVAGVRILSGPISDVDEAAALNYGYQNVSIYSCSWGPPDNGASMEGPNYLIKKALVNGINHGRGGKGSIFVFASGNGAARGDQCNFDGYTNSIYSVTVSAVDYQGLHPYYSEPCAANMVVAYSSGSGQHITTTDKGTATDKNACSSGHGGTSAAAPNAVGVFALALEARPDLTWRDIQHLCVQTATEINPEDLDWEPIANGKKYSYKYGFGVLDGFKYVTAAKTWTLVKPQAWFATKTVQLNDGKFGTDEKYVGGEFIPPAGIESKMEITKDELERNNLETLEHINVKVWIQHASRGEVEVEILSPGGVKSVLGGARPSDKNGDGYPGWTFMSVKHWGEDPIGTWTLKVKDQNKLNSNGTFLGWSMVFWGSSIDPAKTTKYEVPLIEYILPPPETPHPTVSVTSYSTTQHSKPTAHLPGDHGIASGEKSKPAFTSTGLELSVTSSARPSSTSISSAPDLGWFSDMGNLVASQKWVFGALGVVSVFGIGVGIFFWKRRQAQTSSYQSLNNGEGDMNMSAMGTSMLGPRTTRELYDAFGEVSDDDDDANETTALRQPLSRGVVGFHSGFLDDDASAAVHTSPSYHDEPKALDDGPTRKGSRLAIEREGSTTESTGSGEGSWEHASRDSH</sequence>
<evidence type="ECO:0000256" key="6">
    <source>
        <dbReference type="ARBA" id="ARBA00022801"/>
    </source>
</evidence>
<dbReference type="InterPro" id="IPR015500">
    <property type="entry name" value="Peptidase_S8_subtilisin-rel"/>
</dbReference>
<keyword evidence="11" id="KW-0865">Zymogen</keyword>
<dbReference type="GO" id="GO:0004252">
    <property type="term" value="F:serine-type endopeptidase activity"/>
    <property type="evidence" value="ECO:0007669"/>
    <property type="project" value="UniProtKB-UniRule"/>
</dbReference>
<evidence type="ECO:0000256" key="8">
    <source>
        <dbReference type="ARBA" id="ARBA00022837"/>
    </source>
</evidence>
<evidence type="ECO:0000256" key="13">
    <source>
        <dbReference type="PIRSR" id="PIRSR615500-1"/>
    </source>
</evidence>
<keyword evidence="9 16" id="KW-1133">Transmembrane helix</keyword>
<dbReference type="Pfam" id="PF01483">
    <property type="entry name" value="P_proprotein"/>
    <property type="match status" value="1"/>
</dbReference>
<dbReference type="FunFam" id="2.60.120.260:FF:000026">
    <property type="entry name" value="proprotein convertase subtilisin/kexin type 7"/>
    <property type="match status" value="1"/>
</dbReference>
<evidence type="ECO:0000256" key="15">
    <source>
        <dbReference type="SAM" id="MobiDB-lite"/>
    </source>
</evidence>
<evidence type="ECO:0000256" key="3">
    <source>
        <dbReference type="ARBA" id="ARBA00022670"/>
    </source>
</evidence>
<keyword evidence="10 16" id="KW-0472">Membrane</keyword>
<dbReference type="InterPro" id="IPR034182">
    <property type="entry name" value="Kexin/furin"/>
</dbReference>
<keyword evidence="5 17" id="KW-0732">Signal</keyword>
<evidence type="ECO:0000256" key="7">
    <source>
        <dbReference type="ARBA" id="ARBA00022825"/>
    </source>
</evidence>
<dbReference type="SUPFAM" id="SSF52743">
    <property type="entry name" value="Subtilisin-like"/>
    <property type="match status" value="1"/>
</dbReference>
<dbReference type="InterPro" id="IPR000209">
    <property type="entry name" value="Peptidase_S8/S53_dom"/>
</dbReference>
<feature type="compositionally biased region" description="Basic and acidic residues" evidence="15">
    <location>
        <begin position="845"/>
        <end position="857"/>
    </location>
</feature>
<evidence type="ECO:0000313" key="20">
    <source>
        <dbReference type="Proteomes" id="UP000807306"/>
    </source>
</evidence>
<feature type="region of interest" description="Disordered" evidence="15">
    <location>
        <begin position="838"/>
        <end position="890"/>
    </location>
</feature>
<dbReference type="PROSITE" id="PS00137">
    <property type="entry name" value="SUBTILASE_HIS"/>
    <property type="match status" value="1"/>
</dbReference>
<feature type="domain" description="P/Homo B" evidence="18">
    <location>
        <begin position="491"/>
        <end position="637"/>
    </location>
</feature>
<feature type="signal peptide" evidence="17">
    <location>
        <begin position="1"/>
        <end position="17"/>
    </location>
</feature>
<dbReference type="PRINTS" id="PR00723">
    <property type="entry name" value="SUBTILISIN"/>
</dbReference>
<evidence type="ECO:0000256" key="16">
    <source>
        <dbReference type="SAM" id="Phobius"/>
    </source>
</evidence>
<protein>
    <submittedName>
        <fullName evidence="19">Peptidase S8/S53 domain-containing protein</fullName>
    </submittedName>
</protein>
<keyword evidence="4 16" id="KW-0812">Transmembrane</keyword>
<keyword evidence="7 14" id="KW-0720">Serine protease</keyword>
<feature type="compositionally biased region" description="Basic and acidic residues" evidence="15">
    <location>
        <begin position="881"/>
        <end position="890"/>
    </location>
</feature>
<evidence type="ECO:0000256" key="9">
    <source>
        <dbReference type="ARBA" id="ARBA00022989"/>
    </source>
</evidence>
<evidence type="ECO:0000256" key="4">
    <source>
        <dbReference type="ARBA" id="ARBA00022692"/>
    </source>
</evidence>
<feature type="compositionally biased region" description="Polar residues" evidence="15">
    <location>
        <begin position="662"/>
        <end position="675"/>
    </location>
</feature>
<evidence type="ECO:0000256" key="10">
    <source>
        <dbReference type="ARBA" id="ARBA00023136"/>
    </source>
</evidence>
<keyword evidence="8" id="KW-0106">Calcium</keyword>
<dbReference type="PROSITE" id="PS51892">
    <property type="entry name" value="SUBTILASE"/>
    <property type="match status" value="1"/>
</dbReference>
<feature type="active site" description="Charge relay system" evidence="13 14">
    <location>
        <position position="201"/>
    </location>
</feature>
<dbReference type="CDD" id="cd04059">
    <property type="entry name" value="Peptidases_S8_Protein_convertases_Kexins_Furin-like"/>
    <property type="match status" value="1"/>
</dbReference>
<evidence type="ECO:0000256" key="2">
    <source>
        <dbReference type="ARBA" id="ARBA00005325"/>
    </source>
</evidence>
<dbReference type="AlphaFoldDB" id="A0A9P6JWP2"/>
<dbReference type="PROSITE" id="PS51829">
    <property type="entry name" value="P_HOMO_B"/>
    <property type="match status" value="1"/>
</dbReference>
<dbReference type="GO" id="GO:0000139">
    <property type="term" value="C:Golgi membrane"/>
    <property type="evidence" value="ECO:0007669"/>
    <property type="project" value="TreeGrafter"/>
</dbReference>
<dbReference type="Proteomes" id="UP000807306">
    <property type="component" value="Unassembled WGS sequence"/>
</dbReference>
<evidence type="ECO:0000256" key="5">
    <source>
        <dbReference type="ARBA" id="ARBA00022729"/>
    </source>
</evidence>
<feature type="chain" id="PRO_5040412217" evidence="17">
    <location>
        <begin position="18"/>
        <end position="890"/>
    </location>
</feature>
<dbReference type="Gene3D" id="3.40.50.200">
    <property type="entry name" value="Peptidase S8/S53 domain"/>
    <property type="match status" value="1"/>
</dbReference>
<dbReference type="FunFam" id="3.40.50.200:FF:000005">
    <property type="entry name" value="Proprotein convertase subtilisin/kexin type 7"/>
    <property type="match status" value="1"/>
</dbReference>
<evidence type="ECO:0000256" key="12">
    <source>
        <dbReference type="ARBA" id="ARBA00023180"/>
    </source>
</evidence>
<dbReference type="InterPro" id="IPR008979">
    <property type="entry name" value="Galactose-bd-like_sf"/>
</dbReference>
<evidence type="ECO:0000256" key="1">
    <source>
        <dbReference type="ARBA" id="ARBA00004370"/>
    </source>
</evidence>
<dbReference type="PANTHER" id="PTHR42884">
    <property type="entry name" value="PROPROTEIN CONVERTASE SUBTILISIN/KEXIN-RELATED"/>
    <property type="match status" value="1"/>
</dbReference>
<feature type="active site" description="Charge relay system" evidence="13 14">
    <location>
        <position position="415"/>
    </location>
</feature>
<keyword evidence="6 14" id="KW-0378">Hydrolase</keyword>
<name>A0A9P6JWP2_9AGAR</name>
<proteinExistence type="inferred from homology"/>
<evidence type="ECO:0000259" key="18">
    <source>
        <dbReference type="PROSITE" id="PS51829"/>
    </source>
</evidence>
<keyword evidence="12" id="KW-0325">Glycoprotein</keyword>
<comment type="similarity">
    <text evidence="2">Belongs to the peptidase S8 family. Furin subfamily.</text>
</comment>
<dbReference type="PROSITE" id="PS00138">
    <property type="entry name" value="SUBTILASE_SER"/>
    <property type="match status" value="1"/>
</dbReference>
<comment type="subcellular location">
    <subcellularLocation>
        <location evidence="1">Membrane</location>
    </subcellularLocation>
</comment>